<organism evidence="3 4">
    <name type="scientific">Populus euphratica</name>
    <name type="common">Euphrates poplar</name>
    <dbReference type="NCBI Taxonomy" id="75702"/>
    <lineage>
        <taxon>Eukaryota</taxon>
        <taxon>Viridiplantae</taxon>
        <taxon>Streptophyta</taxon>
        <taxon>Embryophyta</taxon>
        <taxon>Tracheophyta</taxon>
        <taxon>Spermatophyta</taxon>
        <taxon>Magnoliopsida</taxon>
        <taxon>eudicotyledons</taxon>
        <taxon>Gunneridae</taxon>
        <taxon>Pentapetalae</taxon>
        <taxon>rosids</taxon>
        <taxon>fabids</taxon>
        <taxon>Malpighiales</taxon>
        <taxon>Salicaceae</taxon>
        <taxon>Saliceae</taxon>
        <taxon>Populus</taxon>
    </lineage>
</organism>
<evidence type="ECO:0000256" key="2">
    <source>
        <dbReference type="ARBA" id="ARBA00012588"/>
    </source>
</evidence>
<keyword evidence="3" id="KW-1185">Reference proteome</keyword>
<dbReference type="AlphaFoldDB" id="A0AAJ6TNV3"/>
<comment type="catalytic activity">
    <reaction evidence="1">
        <text>[(1-&gt;4)-alpha-D-glucosyl](n) + ADP-alpha-D-glucose = [(1-&gt;4)-alpha-D-glucosyl](n+1) + ADP + H(+)</text>
        <dbReference type="Rhea" id="RHEA:18189"/>
        <dbReference type="Rhea" id="RHEA-COMP:9584"/>
        <dbReference type="Rhea" id="RHEA-COMP:9587"/>
        <dbReference type="ChEBI" id="CHEBI:15378"/>
        <dbReference type="ChEBI" id="CHEBI:15444"/>
        <dbReference type="ChEBI" id="CHEBI:57498"/>
        <dbReference type="ChEBI" id="CHEBI:456216"/>
        <dbReference type="EC" id="2.4.1.21"/>
    </reaction>
</comment>
<evidence type="ECO:0000313" key="3">
    <source>
        <dbReference type="Proteomes" id="UP000694918"/>
    </source>
</evidence>
<evidence type="ECO:0000313" key="4">
    <source>
        <dbReference type="RefSeq" id="XP_011014284.1"/>
    </source>
</evidence>
<accession>A0AAJ6TNV3</accession>
<dbReference type="Gene3D" id="3.40.50.2000">
    <property type="entry name" value="Glycogen Phosphorylase B"/>
    <property type="match status" value="2"/>
</dbReference>
<reference evidence="4" key="1">
    <citation type="submission" date="2025-08" db="UniProtKB">
        <authorList>
            <consortium name="RefSeq"/>
        </authorList>
    </citation>
    <scope>IDENTIFICATION</scope>
</reference>
<gene>
    <name evidence="4" type="primary">LOC105118117</name>
</gene>
<feature type="non-terminal residue" evidence="4">
    <location>
        <position position="178"/>
    </location>
</feature>
<dbReference type="GO" id="GO:0009011">
    <property type="term" value="F:alpha-1,4-glucan glucosyltransferase (ADP-glucose donor) activity"/>
    <property type="evidence" value="ECO:0007669"/>
    <property type="project" value="UniProtKB-EC"/>
</dbReference>
<evidence type="ECO:0000256" key="1">
    <source>
        <dbReference type="ARBA" id="ARBA00001478"/>
    </source>
</evidence>
<dbReference type="SUPFAM" id="SSF53756">
    <property type="entry name" value="UDP-Glycosyltransferase/glycogen phosphorylase"/>
    <property type="match status" value="1"/>
</dbReference>
<dbReference type="EC" id="2.4.1.21" evidence="2"/>
<proteinExistence type="predicted"/>
<name>A0AAJ6TNV3_POPEU</name>
<sequence>MNYLSCIEVLASFSIFHYLNILYFTNMQGGLVYSNKVVMVQSIYSKERIINSFSHGLEPTLAIHKDKLLISPCGFDNSIWDPSKDKFLPKNYSADDLKGKSICKVALQQQLGLSKNSSTVLVGCISTESLDFDLNNQKAVWNATQKNVQFIFMGSKATNTDGALEYLKKELKVEGTII</sequence>
<dbReference type="PANTHER" id="PTHR46083:SF3">
    <property type="entry name" value="UDP-GLYCOSYLTRANSFERASE SUPERFAMILY PROTEIN"/>
    <property type="match status" value="1"/>
</dbReference>
<dbReference type="KEGG" id="peu:105118117"/>
<dbReference type="RefSeq" id="XP_011014284.1">
    <property type="nucleotide sequence ID" value="XM_011015982.1"/>
</dbReference>
<dbReference type="PANTHER" id="PTHR46083">
    <property type="match status" value="1"/>
</dbReference>
<dbReference type="GeneID" id="105118117"/>
<dbReference type="Proteomes" id="UP000694918">
    <property type="component" value="Unplaced"/>
</dbReference>
<protein>
    <recommendedName>
        <fullName evidence="2">starch synthase</fullName>
        <ecNumber evidence="2">2.4.1.21</ecNumber>
    </recommendedName>
</protein>